<dbReference type="InterPro" id="IPR001000">
    <property type="entry name" value="GH10_dom"/>
</dbReference>
<keyword evidence="6 10" id="KW-0119">Carbohydrate metabolism</keyword>
<evidence type="ECO:0000256" key="9">
    <source>
        <dbReference type="PROSITE-ProRule" id="PRU10061"/>
    </source>
</evidence>
<evidence type="ECO:0000256" key="3">
    <source>
        <dbReference type="ARBA" id="ARBA00022651"/>
    </source>
</evidence>
<dbReference type="PROSITE" id="PS00591">
    <property type="entry name" value="GH10_1"/>
    <property type="match status" value="1"/>
</dbReference>
<dbReference type="Proteomes" id="UP001320831">
    <property type="component" value="Unassembled WGS sequence"/>
</dbReference>
<dbReference type="EMBL" id="JAOCZP010000001">
    <property type="protein sequence ID" value="MCT7374056.1"/>
    <property type="molecule type" value="Genomic_DNA"/>
</dbReference>
<comment type="caution">
    <text evidence="12">The sequence shown here is derived from an EMBL/GenBank/DDBJ whole genome shotgun (WGS) entry which is preliminary data.</text>
</comment>
<accession>A0ABT2LIJ9</accession>
<evidence type="ECO:0000256" key="2">
    <source>
        <dbReference type="ARBA" id="ARBA00007495"/>
    </source>
</evidence>
<feature type="active site" description="Nucleophile" evidence="9">
    <location>
        <position position="273"/>
    </location>
</feature>
<comment type="similarity">
    <text evidence="2 10">Belongs to the glycosyl hydrolase 10 (cellulase F) family.</text>
</comment>
<sequence>MLTRRQLMLGLTSVGASACVPDKMALENVISPDRTPSSPSLKVLGARRGLEIGSAFNGNGDPKYRRLLAKHCGLIVPEWQLKPRFLRPNHSSSYRFGPCDKIAAFAASNRMDFHGHTLFWHEEPIRWVESNDFAEVKRGYGGFIRDVVAHYPRAVSWDVFNEIIGDRHKYRNEFLIRKFGPKFIDFALRTTHEVAPRARLSINEYNLECGASWCRSKQDSMLALLKELKRQKTPIHAVGIQGHLSSIHPASPSATLSFIDRVADLGLDVYISELDVNDSTMPKDIATRDRMVADYYEEFLTAVLRRPAVKRLVFWGISDFDNWIVRRYTQEKRPLGAGDARPALFDSNNEPKPAFDAVVRALGGTSSRTA</sequence>
<evidence type="ECO:0000313" key="13">
    <source>
        <dbReference type="Proteomes" id="UP001320831"/>
    </source>
</evidence>
<dbReference type="Pfam" id="PF00331">
    <property type="entry name" value="Glyco_hydro_10"/>
    <property type="match status" value="1"/>
</dbReference>
<evidence type="ECO:0000256" key="10">
    <source>
        <dbReference type="RuleBase" id="RU361174"/>
    </source>
</evidence>
<dbReference type="SUPFAM" id="SSF51445">
    <property type="entry name" value="(Trans)glycosidases"/>
    <property type="match status" value="1"/>
</dbReference>
<evidence type="ECO:0000256" key="5">
    <source>
        <dbReference type="ARBA" id="ARBA00022801"/>
    </source>
</evidence>
<evidence type="ECO:0000256" key="8">
    <source>
        <dbReference type="ARBA" id="ARBA00023326"/>
    </source>
</evidence>
<evidence type="ECO:0000259" key="11">
    <source>
        <dbReference type="PROSITE" id="PS51760"/>
    </source>
</evidence>
<reference evidence="12 13" key="1">
    <citation type="submission" date="2022-09" db="EMBL/GenBank/DDBJ databases">
        <title>Chelativorans salina sp. nov., a novel slightly halophilic bacterium isolated from a saline lake sediment enrichment.</title>
        <authorList>
            <person name="Gao L."/>
            <person name="Fang B.-Z."/>
            <person name="Li W.-J."/>
        </authorList>
    </citation>
    <scope>NUCLEOTIDE SEQUENCE [LARGE SCALE GENOMIC DNA]</scope>
    <source>
        <strain evidence="12 13">EGI FJ00035</strain>
    </source>
</reference>
<keyword evidence="13" id="KW-1185">Reference proteome</keyword>
<evidence type="ECO:0000256" key="7">
    <source>
        <dbReference type="ARBA" id="ARBA00023295"/>
    </source>
</evidence>
<organism evidence="12 13">
    <name type="scientific">Chelativorans salis</name>
    <dbReference type="NCBI Taxonomy" id="2978478"/>
    <lineage>
        <taxon>Bacteria</taxon>
        <taxon>Pseudomonadati</taxon>
        <taxon>Pseudomonadota</taxon>
        <taxon>Alphaproteobacteria</taxon>
        <taxon>Hyphomicrobiales</taxon>
        <taxon>Phyllobacteriaceae</taxon>
        <taxon>Chelativorans</taxon>
    </lineage>
</organism>
<comment type="catalytic activity">
    <reaction evidence="1 10">
        <text>Endohydrolysis of (1-&gt;4)-beta-D-xylosidic linkages in xylans.</text>
        <dbReference type="EC" id="3.2.1.8"/>
    </reaction>
</comment>
<evidence type="ECO:0000256" key="4">
    <source>
        <dbReference type="ARBA" id="ARBA00022729"/>
    </source>
</evidence>
<name>A0ABT2LIJ9_9HYPH</name>
<keyword evidence="4" id="KW-0732">Signal</keyword>
<dbReference type="PANTHER" id="PTHR31490">
    <property type="entry name" value="GLYCOSYL HYDROLASE"/>
    <property type="match status" value="1"/>
</dbReference>
<gene>
    <name evidence="12" type="ORF">N5A92_03270</name>
</gene>
<evidence type="ECO:0000313" key="12">
    <source>
        <dbReference type="EMBL" id="MCT7374056.1"/>
    </source>
</evidence>
<dbReference type="Gene3D" id="3.20.20.80">
    <property type="entry name" value="Glycosidases"/>
    <property type="match status" value="1"/>
</dbReference>
<dbReference type="InterPro" id="IPR044846">
    <property type="entry name" value="GH10"/>
</dbReference>
<dbReference type="SMART" id="SM00633">
    <property type="entry name" value="Glyco_10"/>
    <property type="match status" value="1"/>
</dbReference>
<keyword evidence="8 10" id="KW-0624">Polysaccharide degradation</keyword>
<feature type="domain" description="GH10" evidence="11">
    <location>
        <begin position="35"/>
        <end position="361"/>
    </location>
</feature>
<evidence type="ECO:0000256" key="6">
    <source>
        <dbReference type="ARBA" id="ARBA00023277"/>
    </source>
</evidence>
<dbReference type="EC" id="3.2.1.8" evidence="10"/>
<dbReference type="InterPro" id="IPR031158">
    <property type="entry name" value="GH10_AS"/>
</dbReference>
<dbReference type="RefSeq" id="WP_260900408.1">
    <property type="nucleotide sequence ID" value="NZ_JAOCZP010000001.1"/>
</dbReference>
<dbReference type="PRINTS" id="PR00134">
    <property type="entry name" value="GLHYDRLASE10"/>
</dbReference>
<evidence type="ECO:0000256" key="1">
    <source>
        <dbReference type="ARBA" id="ARBA00000681"/>
    </source>
</evidence>
<protein>
    <recommendedName>
        <fullName evidence="10">Beta-xylanase</fullName>
        <ecNumber evidence="10">3.2.1.8</ecNumber>
    </recommendedName>
</protein>
<dbReference type="InterPro" id="IPR017853">
    <property type="entry name" value="GH"/>
</dbReference>
<keyword evidence="3" id="KW-0858">Xylan degradation</keyword>
<dbReference type="PROSITE" id="PS51760">
    <property type="entry name" value="GH10_2"/>
    <property type="match status" value="1"/>
</dbReference>
<dbReference type="PANTHER" id="PTHR31490:SF88">
    <property type="entry name" value="BETA-XYLANASE"/>
    <property type="match status" value="1"/>
</dbReference>
<dbReference type="PROSITE" id="PS51257">
    <property type="entry name" value="PROKAR_LIPOPROTEIN"/>
    <property type="match status" value="1"/>
</dbReference>
<keyword evidence="5 10" id="KW-0378">Hydrolase</keyword>
<keyword evidence="7 10" id="KW-0326">Glycosidase</keyword>
<proteinExistence type="inferred from homology"/>